<feature type="transmembrane region" description="Helical" evidence="7">
    <location>
        <begin position="554"/>
        <end position="582"/>
    </location>
</feature>
<dbReference type="GeneID" id="17299851"/>
<dbReference type="PANTHER" id="PTHR10766:SF111">
    <property type="entry name" value="TRANSMEMBRANE 9 SUPERFAMILY MEMBER 2"/>
    <property type="match status" value="1"/>
</dbReference>
<comment type="similarity">
    <text evidence="2 7">Belongs to the nonaspanin (TM9SF) (TC 9.A.2) family.</text>
</comment>
<keyword evidence="3 7" id="KW-0812">Transmembrane</keyword>
<keyword evidence="6 7" id="KW-0472">Membrane</keyword>
<feature type="transmembrane region" description="Helical" evidence="7">
    <location>
        <begin position="441"/>
        <end position="459"/>
    </location>
</feature>
<dbReference type="RefSeq" id="XP_005830093.1">
    <property type="nucleotide sequence ID" value="XM_005830036.1"/>
</dbReference>
<dbReference type="KEGG" id="gtt:GUITHDRAFT_163927"/>
<evidence type="ECO:0000313" key="10">
    <source>
        <dbReference type="Proteomes" id="UP000011087"/>
    </source>
</evidence>
<dbReference type="EMBL" id="JH993012">
    <property type="protein sequence ID" value="EKX43113.1"/>
    <property type="molecule type" value="Genomic_DNA"/>
</dbReference>
<dbReference type="eggNOG" id="KOG1278">
    <property type="taxonomic scope" value="Eukaryota"/>
</dbReference>
<gene>
    <name evidence="8" type="ORF">GUITHDRAFT_163927</name>
</gene>
<feature type="transmembrane region" description="Helical" evidence="7">
    <location>
        <begin position="374"/>
        <end position="393"/>
    </location>
</feature>
<feature type="transmembrane region" description="Helical" evidence="7">
    <location>
        <begin position="399"/>
        <end position="420"/>
    </location>
</feature>
<dbReference type="GO" id="GO:0005737">
    <property type="term" value="C:cytoplasm"/>
    <property type="evidence" value="ECO:0007669"/>
    <property type="project" value="UniProtKB-ARBA"/>
</dbReference>
<feature type="transmembrane region" description="Helical" evidence="7">
    <location>
        <begin position="525"/>
        <end position="548"/>
    </location>
</feature>
<evidence type="ECO:0000256" key="5">
    <source>
        <dbReference type="ARBA" id="ARBA00022989"/>
    </source>
</evidence>
<evidence type="ECO:0000256" key="4">
    <source>
        <dbReference type="ARBA" id="ARBA00022729"/>
    </source>
</evidence>
<evidence type="ECO:0000313" key="8">
    <source>
        <dbReference type="EMBL" id="EKX43113.1"/>
    </source>
</evidence>
<evidence type="ECO:0000256" key="3">
    <source>
        <dbReference type="ARBA" id="ARBA00022692"/>
    </source>
</evidence>
<dbReference type="EnsemblProtists" id="EKX43113">
    <property type="protein sequence ID" value="EKX43113"/>
    <property type="gene ID" value="GUITHDRAFT_163927"/>
</dbReference>
<comment type="subcellular location">
    <subcellularLocation>
        <location evidence="1">Membrane</location>
        <topology evidence="1">Multi-pass membrane protein</topology>
    </subcellularLocation>
</comment>
<feature type="transmembrane region" description="Helical" evidence="7">
    <location>
        <begin position="594"/>
        <end position="613"/>
    </location>
</feature>
<feature type="non-terminal residue" evidence="8">
    <location>
        <position position="1"/>
    </location>
</feature>
<evidence type="ECO:0000256" key="7">
    <source>
        <dbReference type="RuleBase" id="RU363079"/>
    </source>
</evidence>
<name>L1J3K7_GUITC</name>
<feature type="transmembrane region" description="Helical" evidence="7">
    <location>
        <begin position="294"/>
        <end position="315"/>
    </location>
</feature>
<protein>
    <recommendedName>
        <fullName evidence="7">Transmembrane 9 superfamily member</fullName>
    </recommendedName>
</protein>
<keyword evidence="10" id="KW-1185">Reference proteome</keyword>
<evidence type="ECO:0000256" key="1">
    <source>
        <dbReference type="ARBA" id="ARBA00004141"/>
    </source>
</evidence>
<sequence>MGSVVALVALSLLLPAQAFYLPGVAPRAFKDGEPVKMKVQTLVSTETPLQFDYYQLPFCQPRRVQDLPENLGEALAGEKAHTSAYKARVRVNEYCKVLCRKTYTPKQMEEFQDFAILEYRVNMRLDNLPVAEMINFAYEDKPDKTMQIYNLGYPVGGKLAPEDGSKKTSQSTDTYVLNNHLRFKIKYHPVDTGDGITSEGERGNYIVGYEVIPFSIKHTYYGKWNQSAVPYHPLTTCAGSPPNGRFERHQPQVIDPAEGGQVIWTYDVEWELSDVKWASRWDVYLQMTDDNIHWFSIVNSFVILIFLTGIVGLIMTRILRKDFARYNEVALTEEELAEANREMREETGWKLVYADVFRAPPFGRLLSVMTGSGLQLFIMTILTLLFATLGFLSPANRGALLSSVLVFFVLMGLPAGYMSARFSKMFKEDNHFQTALWTSTIFPGVCFAVFFVVNLVAWAKRSSTAVPFGTLVVLALLWFGVSLPLVFFGAFLGYKKDPMTVPVQTNPIPRQIPPQLWYLQLPSSIVMGGLLSFGAVFVEMFFIISSIWQHRFYYMFGFLALVFIILIVTCAEITIVLCYLHLCAEDYRWWWRSYLTSGAVAFYMFLYGAYHYFTRAHPSAHFDSLASSVYFGYLFIFCYAVFVCTGFVGFYSCYQFIVKIYSSIKID</sequence>
<evidence type="ECO:0000256" key="6">
    <source>
        <dbReference type="ARBA" id="ARBA00023136"/>
    </source>
</evidence>
<dbReference type="InterPro" id="IPR036259">
    <property type="entry name" value="MFS_trans_sf"/>
</dbReference>
<evidence type="ECO:0000256" key="2">
    <source>
        <dbReference type="ARBA" id="ARBA00005227"/>
    </source>
</evidence>
<evidence type="ECO:0000313" key="9">
    <source>
        <dbReference type="EnsemblProtists" id="EKX43113"/>
    </source>
</evidence>
<dbReference type="OrthoDB" id="1666796at2759"/>
<dbReference type="PANTHER" id="PTHR10766">
    <property type="entry name" value="TRANSMEMBRANE 9 SUPERFAMILY PROTEIN"/>
    <property type="match status" value="1"/>
</dbReference>
<feature type="transmembrane region" description="Helical" evidence="7">
    <location>
        <begin position="633"/>
        <end position="657"/>
    </location>
</feature>
<feature type="chain" id="PRO_5008451371" description="Transmembrane 9 superfamily member" evidence="7">
    <location>
        <begin position="19"/>
        <end position="667"/>
    </location>
</feature>
<dbReference type="SUPFAM" id="SSF103473">
    <property type="entry name" value="MFS general substrate transporter"/>
    <property type="match status" value="1"/>
</dbReference>
<accession>L1J3K7</accession>
<dbReference type="Pfam" id="PF02990">
    <property type="entry name" value="EMP70"/>
    <property type="match status" value="1"/>
</dbReference>
<dbReference type="GO" id="GO:0016020">
    <property type="term" value="C:membrane"/>
    <property type="evidence" value="ECO:0007669"/>
    <property type="project" value="UniProtKB-SubCell"/>
</dbReference>
<dbReference type="PaxDb" id="55529-EKX43113"/>
<keyword evidence="4 7" id="KW-0732">Signal</keyword>
<feature type="transmembrane region" description="Helical" evidence="7">
    <location>
        <begin position="471"/>
        <end position="494"/>
    </location>
</feature>
<keyword evidence="5 7" id="KW-1133">Transmembrane helix</keyword>
<dbReference type="OMA" id="TILITYH"/>
<proteinExistence type="inferred from homology"/>
<dbReference type="Proteomes" id="UP000011087">
    <property type="component" value="Unassembled WGS sequence"/>
</dbReference>
<reference evidence="8 10" key="1">
    <citation type="journal article" date="2012" name="Nature">
        <title>Algal genomes reveal evolutionary mosaicism and the fate of nucleomorphs.</title>
        <authorList>
            <consortium name="DOE Joint Genome Institute"/>
            <person name="Curtis B.A."/>
            <person name="Tanifuji G."/>
            <person name="Burki F."/>
            <person name="Gruber A."/>
            <person name="Irimia M."/>
            <person name="Maruyama S."/>
            <person name="Arias M.C."/>
            <person name="Ball S.G."/>
            <person name="Gile G.H."/>
            <person name="Hirakawa Y."/>
            <person name="Hopkins J.F."/>
            <person name="Kuo A."/>
            <person name="Rensing S.A."/>
            <person name="Schmutz J."/>
            <person name="Symeonidi A."/>
            <person name="Elias M."/>
            <person name="Eveleigh R.J."/>
            <person name="Herman E.K."/>
            <person name="Klute M.J."/>
            <person name="Nakayama T."/>
            <person name="Obornik M."/>
            <person name="Reyes-Prieto A."/>
            <person name="Armbrust E.V."/>
            <person name="Aves S.J."/>
            <person name="Beiko R.G."/>
            <person name="Coutinho P."/>
            <person name="Dacks J.B."/>
            <person name="Durnford D.G."/>
            <person name="Fast N.M."/>
            <person name="Green B.R."/>
            <person name="Grisdale C.J."/>
            <person name="Hempel F."/>
            <person name="Henrissat B."/>
            <person name="Hoppner M.P."/>
            <person name="Ishida K."/>
            <person name="Kim E."/>
            <person name="Koreny L."/>
            <person name="Kroth P.G."/>
            <person name="Liu Y."/>
            <person name="Malik S.B."/>
            <person name="Maier U.G."/>
            <person name="McRose D."/>
            <person name="Mock T."/>
            <person name="Neilson J.A."/>
            <person name="Onodera N.T."/>
            <person name="Poole A.M."/>
            <person name="Pritham E.J."/>
            <person name="Richards T.A."/>
            <person name="Rocap G."/>
            <person name="Roy S.W."/>
            <person name="Sarai C."/>
            <person name="Schaack S."/>
            <person name="Shirato S."/>
            <person name="Slamovits C.H."/>
            <person name="Spencer D.F."/>
            <person name="Suzuki S."/>
            <person name="Worden A.Z."/>
            <person name="Zauner S."/>
            <person name="Barry K."/>
            <person name="Bell C."/>
            <person name="Bharti A.K."/>
            <person name="Crow J.A."/>
            <person name="Grimwood J."/>
            <person name="Kramer R."/>
            <person name="Lindquist E."/>
            <person name="Lucas S."/>
            <person name="Salamov A."/>
            <person name="McFadden G.I."/>
            <person name="Lane C.E."/>
            <person name="Keeling P.J."/>
            <person name="Gray M.W."/>
            <person name="Grigoriev I.V."/>
            <person name="Archibald J.M."/>
        </authorList>
    </citation>
    <scope>NUCLEOTIDE SEQUENCE</scope>
    <source>
        <strain evidence="8 10">CCMP2712</strain>
    </source>
</reference>
<reference evidence="10" key="2">
    <citation type="submission" date="2012-11" db="EMBL/GenBank/DDBJ databases">
        <authorList>
            <person name="Kuo A."/>
            <person name="Curtis B.A."/>
            <person name="Tanifuji G."/>
            <person name="Burki F."/>
            <person name="Gruber A."/>
            <person name="Irimia M."/>
            <person name="Maruyama S."/>
            <person name="Arias M.C."/>
            <person name="Ball S.G."/>
            <person name="Gile G.H."/>
            <person name="Hirakawa Y."/>
            <person name="Hopkins J.F."/>
            <person name="Rensing S.A."/>
            <person name="Schmutz J."/>
            <person name="Symeonidi A."/>
            <person name="Elias M."/>
            <person name="Eveleigh R.J."/>
            <person name="Herman E.K."/>
            <person name="Klute M.J."/>
            <person name="Nakayama T."/>
            <person name="Obornik M."/>
            <person name="Reyes-Prieto A."/>
            <person name="Armbrust E.V."/>
            <person name="Aves S.J."/>
            <person name="Beiko R.G."/>
            <person name="Coutinho P."/>
            <person name="Dacks J.B."/>
            <person name="Durnford D.G."/>
            <person name="Fast N.M."/>
            <person name="Green B.R."/>
            <person name="Grisdale C."/>
            <person name="Hempe F."/>
            <person name="Henrissat B."/>
            <person name="Hoppner M.P."/>
            <person name="Ishida K.-I."/>
            <person name="Kim E."/>
            <person name="Koreny L."/>
            <person name="Kroth P.G."/>
            <person name="Liu Y."/>
            <person name="Malik S.-B."/>
            <person name="Maier U.G."/>
            <person name="McRose D."/>
            <person name="Mock T."/>
            <person name="Neilson J.A."/>
            <person name="Onodera N.T."/>
            <person name="Poole A.M."/>
            <person name="Pritham E.J."/>
            <person name="Richards T.A."/>
            <person name="Rocap G."/>
            <person name="Roy S.W."/>
            <person name="Sarai C."/>
            <person name="Schaack S."/>
            <person name="Shirato S."/>
            <person name="Slamovits C.H."/>
            <person name="Spencer D.F."/>
            <person name="Suzuki S."/>
            <person name="Worden A.Z."/>
            <person name="Zauner S."/>
            <person name="Barry K."/>
            <person name="Bell C."/>
            <person name="Bharti A.K."/>
            <person name="Crow J.A."/>
            <person name="Grimwood J."/>
            <person name="Kramer R."/>
            <person name="Lindquist E."/>
            <person name="Lucas S."/>
            <person name="Salamov A."/>
            <person name="McFadden G.I."/>
            <person name="Lane C.E."/>
            <person name="Keeling P.J."/>
            <person name="Gray M.W."/>
            <person name="Grigoriev I.V."/>
            <person name="Archibald J.M."/>
        </authorList>
    </citation>
    <scope>NUCLEOTIDE SEQUENCE</scope>
    <source>
        <strain evidence="10">CCMP2712</strain>
    </source>
</reference>
<dbReference type="HOGENOM" id="CLU_010714_4_1_1"/>
<dbReference type="AlphaFoldDB" id="L1J3K7"/>
<reference evidence="9" key="3">
    <citation type="submission" date="2016-03" db="UniProtKB">
        <authorList>
            <consortium name="EnsemblProtists"/>
        </authorList>
    </citation>
    <scope>IDENTIFICATION</scope>
</reference>
<dbReference type="GO" id="GO:0072657">
    <property type="term" value="P:protein localization to membrane"/>
    <property type="evidence" value="ECO:0007669"/>
    <property type="project" value="TreeGrafter"/>
</dbReference>
<organism evidence="8">
    <name type="scientific">Guillardia theta (strain CCMP2712)</name>
    <name type="common">Cryptophyte</name>
    <dbReference type="NCBI Taxonomy" id="905079"/>
    <lineage>
        <taxon>Eukaryota</taxon>
        <taxon>Cryptophyceae</taxon>
        <taxon>Pyrenomonadales</taxon>
        <taxon>Geminigeraceae</taxon>
        <taxon>Guillardia</taxon>
    </lineage>
</organism>
<dbReference type="InterPro" id="IPR004240">
    <property type="entry name" value="EMP70"/>
</dbReference>
<feature type="signal peptide" evidence="7">
    <location>
        <begin position="1"/>
        <end position="18"/>
    </location>
</feature>